<dbReference type="InterPro" id="IPR038297">
    <property type="entry name" value="CcmH/CycL/NrfF/Ccl2_sf"/>
</dbReference>
<dbReference type="EMBL" id="JAATNW010000002">
    <property type="protein sequence ID" value="NMH59309.1"/>
    <property type="molecule type" value="Genomic_DNA"/>
</dbReference>
<gene>
    <name evidence="9" type="ORF">HCJ96_04650</name>
</gene>
<proteinExistence type="inferred from homology"/>
<keyword evidence="2 7" id="KW-0349">Heme</keyword>
<feature type="signal peptide" evidence="7">
    <location>
        <begin position="1"/>
        <end position="17"/>
    </location>
</feature>
<keyword evidence="7" id="KW-0472">Membrane</keyword>
<evidence type="ECO:0000256" key="4">
    <source>
        <dbReference type="ARBA" id="ARBA00022729"/>
    </source>
</evidence>
<evidence type="ECO:0000256" key="3">
    <source>
        <dbReference type="ARBA" id="ARBA00022723"/>
    </source>
</evidence>
<feature type="domain" description="CcmH/CycL/Ccl2/NrfF N-terminal" evidence="8">
    <location>
        <begin position="6"/>
        <end position="139"/>
    </location>
</feature>
<sequence>MSLFALLACVFFSNAYAAKDRYEFDDPAQREVFLKLTAELRCPMCQNQNIADSDAMIAQDMRRKVFRLLQQGKSEQEVINFMKSRYGDFIYYQPPVTIGTIWLWLLPVTFAVIALALLVFRKKQQRVDNSAEKLAQAERILNQDKQ</sequence>
<evidence type="ECO:0000256" key="7">
    <source>
        <dbReference type="RuleBase" id="RU364112"/>
    </source>
</evidence>
<keyword evidence="7" id="KW-0812">Transmembrane</keyword>
<dbReference type="InterPro" id="IPR005616">
    <property type="entry name" value="CcmH/CycL/Ccl2/NrfF_N"/>
</dbReference>
<evidence type="ECO:0000256" key="6">
    <source>
        <dbReference type="ARBA" id="ARBA00023004"/>
    </source>
</evidence>
<dbReference type="PANTHER" id="PTHR47870">
    <property type="entry name" value="CYTOCHROME C-TYPE BIOGENESIS PROTEIN CCMH"/>
    <property type="match status" value="1"/>
</dbReference>
<evidence type="ECO:0000256" key="1">
    <source>
        <dbReference type="ARBA" id="ARBA00010342"/>
    </source>
</evidence>
<keyword evidence="3 7" id="KW-0479">Metal-binding</keyword>
<comment type="similarity">
    <text evidence="1 7">Belongs to the CcmH/CycL/Ccl2/NrfF family.</text>
</comment>
<comment type="function">
    <text evidence="7">Possible subunit of a heme lyase.</text>
</comment>
<dbReference type="Gene3D" id="1.10.8.640">
    <property type="entry name" value="Cytochrome C biogenesis protein"/>
    <property type="match status" value="1"/>
</dbReference>
<evidence type="ECO:0000313" key="9">
    <source>
        <dbReference type="EMBL" id="NMH59309.1"/>
    </source>
</evidence>
<keyword evidence="7" id="KW-1133">Transmembrane helix</keyword>
<comment type="caution">
    <text evidence="9">The sequence shown here is derived from an EMBL/GenBank/DDBJ whole genome shotgun (WGS) entry which is preliminary data.</text>
</comment>
<evidence type="ECO:0000256" key="5">
    <source>
        <dbReference type="ARBA" id="ARBA00022748"/>
    </source>
</evidence>
<dbReference type="Proteomes" id="UP000709336">
    <property type="component" value="Unassembled WGS sequence"/>
</dbReference>
<protein>
    <recommendedName>
        <fullName evidence="7">Cytochrome c-type biogenesis protein</fullName>
    </recommendedName>
</protein>
<evidence type="ECO:0000256" key="2">
    <source>
        <dbReference type="ARBA" id="ARBA00022617"/>
    </source>
</evidence>
<dbReference type="InterPro" id="IPR051263">
    <property type="entry name" value="C-type_cytochrome_biogenesis"/>
</dbReference>
<organism evidence="9 10">
    <name type="scientific">Alteromonas ponticola</name>
    <dbReference type="NCBI Taxonomy" id="2720613"/>
    <lineage>
        <taxon>Bacteria</taxon>
        <taxon>Pseudomonadati</taxon>
        <taxon>Pseudomonadota</taxon>
        <taxon>Gammaproteobacteria</taxon>
        <taxon>Alteromonadales</taxon>
        <taxon>Alteromonadaceae</taxon>
        <taxon>Alteromonas/Salinimonas group</taxon>
        <taxon>Alteromonas</taxon>
    </lineage>
</organism>
<dbReference type="Pfam" id="PF03918">
    <property type="entry name" value="CcmH"/>
    <property type="match status" value="1"/>
</dbReference>
<keyword evidence="6 7" id="KW-0408">Iron</keyword>
<feature type="chain" id="PRO_5044993942" description="Cytochrome c-type biogenesis protein" evidence="7">
    <location>
        <begin position="18"/>
        <end position="146"/>
    </location>
</feature>
<keyword evidence="5" id="KW-0201">Cytochrome c-type biogenesis</keyword>
<keyword evidence="4 7" id="KW-0732">Signal</keyword>
<dbReference type="PANTHER" id="PTHR47870:SF1">
    <property type="entry name" value="CYTOCHROME C-TYPE BIOGENESIS PROTEIN CCMH"/>
    <property type="match status" value="1"/>
</dbReference>
<keyword evidence="10" id="KW-1185">Reference proteome</keyword>
<evidence type="ECO:0000259" key="8">
    <source>
        <dbReference type="Pfam" id="PF03918"/>
    </source>
</evidence>
<accession>A0ABX1QYL1</accession>
<name>A0ABX1QYL1_9ALTE</name>
<dbReference type="CDD" id="cd16378">
    <property type="entry name" value="CcmH_N"/>
    <property type="match status" value="1"/>
</dbReference>
<evidence type="ECO:0000313" key="10">
    <source>
        <dbReference type="Proteomes" id="UP000709336"/>
    </source>
</evidence>
<reference evidence="9 10" key="1">
    <citation type="submission" date="2020-03" db="EMBL/GenBank/DDBJ databases">
        <title>Alteromonas ponticola sp. nov., isolated from seawater.</title>
        <authorList>
            <person name="Yoon J.-H."/>
            <person name="Kim Y.-O."/>
        </authorList>
    </citation>
    <scope>NUCLEOTIDE SEQUENCE [LARGE SCALE GENOMIC DNA]</scope>
    <source>
        <strain evidence="9 10">MYP5</strain>
    </source>
</reference>
<feature type="transmembrane region" description="Helical" evidence="7">
    <location>
        <begin position="101"/>
        <end position="120"/>
    </location>
</feature>